<sequence length="211" mass="22861">MSTEAVVVREVPGVGIEWVSSDPSFMGRASCALATADGVWLVDPVDFADLDARVRGLGTPKGVIQLLDRHNRDSAEVAKRLGVPHLVTPLEIPGSPFELKAVPAMKGWREVALWWPETRTLVVAEAVGTVRYYCAPGRKLGVHPVLRIVSPPKVLLQFEPEHLLLGHGFGIHTGASAALHAAVPRARRELPSVLVRLATAKRHAYRADDSV</sequence>
<evidence type="ECO:0000313" key="1">
    <source>
        <dbReference type="EMBL" id="CAB4686407.1"/>
    </source>
</evidence>
<accession>A0A6J6NJ50</accession>
<dbReference type="EMBL" id="CAEZXP010000001">
    <property type="protein sequence ID" value="CAB4686407.1"/>
    <property type="molecule type" value="Genomic_DNA"/>
</dbReference>
<dbReference type="AlphaFoldDB" id="A0A6J6NJ50"/>
<protein>
    <submittedName>
        <fullName evidence="1">Unannotated protein</fullName>
    </submittedName>
</protein>
<dbReference type="Gene3D" id="3.60.15.10">
    <property type="entry name" value="Ribonuclease Z/Hydroxyacylglutathione hydrolase-like"/>
    <property type="match status" value="1"/>
</dbReference>
<dbReference type="InterPro" id="IPR036866">
    <property type="entry name" value="RibonucZ/Hydroxyglut_hydro"/>
</dbReference>
<name>A0A6J6NJ50_9ZZZZ</name>
<gene>
    <name evidence="1" type="ORF">UFOPK2399_00370</name>
</gene>
<proteinExistence type="predicted"/>
<organism evidence="1">
    <name type="scientific">freshwater metagenome</name>
    <dbReference type="NCBI Taxonomy" id="449393"/>
    <lineage>
        <taxon>unclassified sequences</taxon>
        <taxon>metagenomes</taxon>
        <taxon>ecological metagenomes</taxon>
    </lineage>
</organism>
<dbReference type="SUPFAM" id="SSF56281">
    <property type="entry name" value="Metallo-hydrolase/oxidoreductase"/>
    <property type="match status" value="1"/>
</dbReference>
<reference evidence="1" key="1">
    <citation type="submission" date="2020-05" db="EMBL/GenBank/DDBJ databases">
        <authorList>
            <person name="Chiriac C."/>
            <person name="Salcher M."/>
            <person name="Ghai R."/>
            <person name="Kavagutti S V."/>
        </authorList>
    </citation>
    <scope>NUCLEOTIDE SEQUENCE</scope>
</reference>